<evidence type="ECO:0000313" key="4">
    <source>
        <dbReference type="Proteomes" id="UP000001349"/>
    </source>
</evidence>
<dbReference type="KEGG" id="cce:Ccel_3099"/>
<dbReference type="HOGENOM" id="CLU_155700_0_0_9"/>
<dbReference type="InterPro" id="IPR019301">
    <property type="entry name" value="Flagellar_prot_FlgJ_N"/>
</dbReference>
<accession>B8I065</accession>
<evidence type="ECO:0000313" key="3">
    <source>
        <dbReference type="EMBL" id="ACL77391.1"/>
    </source>
</evidence>
<dbReference type="AlphaFoldDB" id="B8I065"/>
<proteinExistence type="predicted"/>
<dbReference type="Pfam" id="PF10135">
    <property type="entry name" value="Rod-binding"/>
    <property type="match status" value="1"/>
</dbReference>
<evidence type="ECO:0000256" key="1">
    <source>
        <dbReference type="SAM" id="MobiDB-lite"/>
    </source>
</evidence>
<sequence precursor="true">MDVGSINSKNTFDTARNTSSKISQDSFEKKLREAAAKGNDSELKEVCHEFESLFISMLYKQMKATVPKSGYIESDTASEIYNSMLDDQLCEVASERGIGLGDMMFKQLSKKYKQGDSAEVTGGVLDEKK</sequence>
<feature type="compositionally biased region" description="Polar residues" evidence="1">
    <location>
        <begin position="1"/>
        <end position="25"/>
    </location>
</feature>
<dbReference type="OrthoDB" id="9796740at2"/>
<dbReference type="RefSeq" id="WP_015926449.1">
    <property type="nucleotide sequence ID" value="NC_011898.1"/>
</dbReference>
<evidence type="ECO:0000259" key="2">
    <source>
        <dbReference type="Pfam" id="PF10135"/>
    </source>
</evidence>
<feature type="region of interest" description="Disordered" evidence="1">
    <location>
        <begin position="1"/>
        <end position="26"/>
    </location>
</feature>
<protein>
    <recommendedName>
        <fullName evidence="2">Flagellar protein FlgJ N-terminal domain-containing protein</fullName>
    </recommendedName>
</protein>
<dbReference type="eggNOG" id="COG3951">
    <property type="taxonomic scope" value="Bacteria"/>
</dbReference>
<dbReference type="Proteomes" id="UP000001349">
    <property type="component" value="Chromosome"/>
</dbReference>
<organism evidence="3 4">
    <name type="scientific">Ruminiclostridium cellulolyticum (strain ATCC 35319 / DSM 5812 / JCM 6584 / H10)</name>
    <name type="common">Clostridium cellulolyticum</name>
    <dbReference type="NCBI Taxonomy" id="394503"/>
    <lineage>
        <taxon>Bacteria</taxon>
        <taxon>Bacillati</taxon>
        <taxon>Bacillota</taxon>
        <taxon>Clostridia</taxon>
        <taxon>Eubacteriales</taxon>
        <taxon>Oscillospiraceae</taxon>
        <taxon>Ruminiclostridium</taxon>
    </lineage>
</organism>
<dbReference type="STRING" id="394503.Ccel_3099"/>
<reference evidence="3 4" key="1">
    <citation type="submission" date="2009-01" db="EMBL/GenBank/DDBJ databases">
        <title>Complete sequence of Clostridium cellulolyticum H10.</title>
        <authorList>
            <consortium name="US DOE Joint Genome Institute"/>
            <person name="Lucas S."/>
            <person name="Copeland A."/>
            <person name="Lapidus A."/>
            <person name="Glavina del Rio T."/>
            <person name="Dalin E."/>
            <person name="Tice H."/>
            <person name="Bruce D."/>
            <person name="Goodwin L."/>
            <person name="Pitluck S."/>
            <person name="Chertkov O."/>
            <person name="Saunders E."/>
            <person name="Brettin T."/>
            <person name="Detter J.C."/>
            <person name="Han C."/>
            <person name="Larimer F."/>
            <person name="Land M."/>
            <person name="Hauser L."/>
            <person name="Kyrpides N."/>
            <person name="Ivanova N."/>
            <person name="Zhou J."/>
            <person name="Richardson P."/>
        </authorList>
    </citation>
    <scope>NUCLEOTIDE SEQUENCE [LARGE SCALE GENOMIC DNA]</scope>
    <source>
        <strain evidence="4">ATCC 35319 / DSM 5812 / JCM 6584 / H10</strain>
    </source>
</reference>
<name>B8I065_RUMCH</name>
<feature type="domain" description="Flagellar protein FlgJ N-terminal" evidence="2">
    <location>
        <begin position="60"/>
        <end position="107"/>
    </location>
</feature>
<keyword evidence="4" id="KW-1185">Reference proteome</keyword>
<gene>
    <name evidence="3" type="ordered locus">Ccel_3099</name>
</gene>
<dbReference type="EMBL" id="CP001348">
    <property type="protein sequence ID" value="ACL77391.1"/>
    <property type="molecule type" value="Genomic_DNA"/>
</dbReference>